<dbReference type="Proteomes" id="UP000679307">
    <property type="component" value="Chromosome"/>
</dbReference>
<dbReference type="NCBIfam" id="TIGR03941">
    <property type="entry name" value="tRNA_deam_assoc"/>
    <property type="match status" value="1"/>
</dbReference>
<evidence type="ECO:0008006" key="3">
    <source>
        <dbReference type="Google" id="ProtNLM"/>
    </source>
</evidence>
<dbReference type="InterPro" id="IPR023869">
    <property type="entry name" value="tRNA_Adeno_NH3ase_assoc_put"/>
</dbReference>
<evidence type="ECO:0000313" key="2">
    <source>
        <dbReference type="Proteomes" id="UP000679307"/>
    </source>
</evidence>
<dbReference type="EMBL" id="CP075371">
    <property type="protein sequence ID" value="QVT77957.1"/>
    <property type="molecule type" value="Genomic_DNA"/>
</dbReference>
<name>A0ABX8EFW9_9ACTN</name>
<accession>A0ABX8EFW9</accession>
<keyword evidence="2" id="KW-1185">Reference proteome</keyword>
<gene>
    <name evidence="1" type="ORF">ENKNEFLB_00326</name>
</gene>
<reference evidence="1 2" key="1">
    <citation type="submission" date="2021-05" db="EMBL/GenBank/DDBJ databases">
        <title>Complete genome of Nocardioides aquaticus KCTC 9944T isolated from meromictic and hypersaline Ekho Lake, Antarctica.</title>
        <authorList>
            <person name="Hwang K."/>
            <person name="Kim K.M."/>
            <person name="Choe H."/>
        </authorList>
    </citation>
    <scope>NUCLEOTIDE SEQUENCE [LARGE SCALE GENOMIC DNA]</scope>
    <source>
        <strain evidence="1 2">KCTC 9944</strain>
    </source>
</reference>
<protein>
    <recommendedName>
        <fullName evidence="3">tRNA adenosine deaminase-associated protein</fullName>
    </recommendedName>
</protein>
<sequence>MSEEPLEQLDAVDFAVIAFHVDGEWDVDELTLDHLLDAPTLVAAMRRLPGEDSVALVAVDEDWFLVARVVEGRVRMLLSDATAAEDWDLAASVLDLLGLPEPEDDDDQVPAGDLGLLADLGMGAEDLGALIADLDLYPEEILSEVAEEIGFGDDFDDVVGLAPADHA</sequence>
<evidence type="ECO:0000313" key="1">
    <source>
        <dbReference type="EMBL" id="QVT77957.1"/>
    </source>
</evidence>
<organism evidence="1 2">
    <name type="scientific">Nocardioides aquaticus</name>
    <dbReference type="NCBI Taxonomy" id="160826"/>
    <lineage>
        <taxon>Bacteria</taxon>
        <taxon>Bacillati</taxon>
        <taxon>Actinomycetota</taxon>
        <taxon>Actinomycetes</taxon>
        <taxon>Propionibacteriales</taxon>
        <taxon>Nocardioidaceae</taxon>
        <taxon>Nocardioides</taxon>
    </lineage>
</organism>
<proteinExistence type="predicted"/>
<dbReference type="RefSeq" id="WP_214057611.1">
    <property type="nucleotide sequence ID" value="NZ_BAAAHS010000017.1"/>
</dbReference>